<name>A0A285FAY3_9EURY</name>
<dbReference type="EMBL" id="OBDR01000003">
    <property type="protein sequence ID" value="SNY08490.1"/>
    <property type="molecule type" value="Genomic_DNA"/>
</dbReference>
<feature type="transmembrane region" description="Helical" evidence="1">
    <location>
        <begin position="20"/>
        <end position="37"/>
    </location>
</feature>
<reference evidence="3" key="1">
    <citation type="submission" date="2017-09" db="EMBL/GenBank/DDBJ databases">
        <authorList>
            <person name="Varghese N."/>
            <person name="Submissions S."/>
        </authorList>
    </citation>
    <scope>NUCLEOTIDE SEQUENCE [LARGE SCALE GENOMIC DNA]</scope>
    <source>
        <strain evidence="3">WG-1MB</strain>
    </source>
</reference>
<keyword evidence="3" id="KW-1185">Reference proteome</keyword>
<evidence type="ECO:0000313" key="2">
    <source>
        <dbReference type="EMBL" id="SNY08490.1"/>
    </source>
</evidence>
<evidence type="ECO:0000256" key="1">
    <source>
        <dbReference type="SAM" id="Phobius"/>
    </source>
</evidence>
<organism evidence="2 3">
    <name type="scientific">Methanohalophilus euhalobius</name>
    <dbReference type="NCBI Taxonomy" id="51203"/>
    <lineage>
        <taxon>Archaea</taxon>
        <taxon>Methanobacteriati</taxon>
        <taxon>Methanobacteriota</taxon>
        <taxon>Stenosarchaea group</taxon>
        <taxon>Methanomicrobia</taxon>
        <taxon>Methanosarcinales</taxon>
        <taxon>Methanosarcinaceae</taxon>
        <taxon>Methanohalophilus</taxon>
    </lineage>
</organism>
<dbReference type="AlphaFoldDB" id="A0A285FAY3"/>
<dbReference type="Proteomes" id="UP000217726">
    <property type="component" value="Unassembled WGS sequence"/>
</dbReference>
<keyword evidence="1" id="KW-0472">Membrane</keyword>
<protein>
    <submittedName>
        <fullName evidence="2">Uncharacterized protein</fullName>
    </submittedName>
</protein>
<gene>
    <name evidence="2" type="ORF">SAMN06295989_103251</name>
</gene>
<proteinExistence type="predicted"/>
<evidence type="ECO:0000313" key="3">
    <source>
        <dbReference type="Proteomes" id="UP000217726"/>
    </source>
</evidence>
<keyword evidence="1" id="KW-1133">Transmembrane helix</keyword>
<accession>A0A285FAY3</accession>
<keyword evidence="1" id="KW-0812">Transmembrane</keyword>
<sequence>MATILFGSIISDVEIEPLAGYYMLMAFLAGLGYEIMIDIPDMEGDRACGISTLACCVSPPCCRNGILCPIFGGFSSGSIALFCANTRGSLL</sequence>